<evidence type="ECO:0000313" key="3">
    <source>
        <dbReference type="EMBL" id="ABD25985.1"/>
    </source>
</evidence>
<feature type="transmembrane region" description="Helical" evidence="2">
    <location>
        <begin position="180"/>
        <end position="199"/>
    </location>
</feature>
<feature type="transmembrane region" description="Helical" evidence="2">
    <location>
        <begin position="84"/>
        <end position="103"/>
    </location>
</feature>
<dbReference type="EMBL" id="CP000248">
    <property type="protein sequence ID" value="ABD25985.1"/>
    <property type="molecule type" value="Genomic_DNA"/>
</dbReference>
<evidence type="ECO:0000313" key="4">
    <source>
        <dbReference type="Proteomes" id="UP000009134"/>
    </source>
</evidence>
<dbReference type="PANTHER" id="PTHR11328">
    <property type="entry name" value="MAJOR FACILITATOR SUPERFAMILY DOMAIN-CONTAINING PROTEIN"/>
    <property type="match status" value="1"/>
</dbReference>
<protein>
    <submittedName>
        <fullName evidence="3">Major facilitator superfamily MFS_1</fullName>
    </submittedName>
</protein>
<dbReference type="eggNOG" id="COG2211">
    <property type="taxonomic scope" value="Bacteria"/>
</dbReference>
<dbReference type="SUPFAM" id="SSF103473">
    <property type="entry name" value="MFS general substrate transporter"/>
    <property type="match status" value="1"/>
</dbReference>
<keyword evidence="2" id="KW-1133">Transmembrane helix</keyword>
<evidence type="ECO:0000256" key="1">
    <source>
        <dbReference type="ARBA" id="ARBA00009617"/>
    </source>
</evidence>
<dbReference type="InterPro" id="IPR039672">
    <property type="entry name" value="MFS_2"/>
</dbReference>
<dbReference type="HOGENOM" id="CLU_027408_8_0_5"/>
<dbReference type="GO" id="GO:0008643">
    <property type="term" value="P:carbohydrate transport"/>
    <property type="evidence" value="ECO:0007669"/>
    <property type="project" value="InterPro"/>
</dbReference>
<feature type="transmembrane region" description="Helical" evidence="2">
    <location>
        <begin position="146"/>
        <end position="168"/>
    </location>
</feature>
<organism evidence="3 4">
    <name type="scientific">Novosphingobium aromaticivorans (strain ATCC 700278 / DSM 12444 / CCUG 56034 / CIP 105152 / NBRC 16084 / F199)</name>
    <dbReference type="NCBI Taxonomy" id="279238"/>
    <lineage>
        <taxon>Bacteria</taxon>
        <taxon>Pseudomonadati</taxon>
        <taxon>Pseudomonadota</taxon>
        <taxon>Alphaproteobacteria</taxon>
        <taxon>Sphingomonadales</taxon>
        <taxon>Sphingomonadaceae</taxon>
        <taxon>Novosphingobium</taxon>
    </lineage>
</organism>
<reference evidence="4" key="1">
    <citation type="submission" date="2006-01" db="EMBL/GenBank/DDBJ databases">
        <title>Complete sequence of Novosphingobium aromaticivorans DSM 12444.</title>
        <authorList>
            <consortium name="US DOE Joint Genome Institute"/>
            <person name="Copeland A."/>
            <person name="Lucas S."/>
            <person name="Lapidus A."/>
            <person name="Barry K."/>
            <person name="Detter J.C."/>
            <person name="Glavina T."/>
            <person name="Hammon N."/>
            <person name="Israni S."/>
            <person name="Pitluck S."/>
            <person name="Chain P."/>
            <person name="Malfatti S."/>
            <person name="Shin M."/>
            <person name="Vergez L."/>
            <person name="Schmutz J."/>
            <person name="Larimer F."/>
            <person name="Land M."/>
            <person name="Kyrpides N."/>
            <person name="Ivanova N."/>
            <person name="Fredrickson J."/>
            <person name="Balkwill D."/>
            <person name="Romine M.F."/>
            <person name="Richardson P."/>
        </authorList>
    </citation>
    <scope>NUCLEOTIDE SEQUENCE [LARGE SCALE GENOMIC DNA]</scope>
    <source>
        <strain evidence="4">ATCC 700278 / DSM 12444 / CCUG 56034 / CIP 105152 / NBRC 16084 / F199</strain>
    </source>
</reference>
<sequence length="457" mass="48063">MTAVRNTSSNARFFRLGAIYLPVTAAAQPVAAWLPAIYSRDFGLSLALVGTLYLAGQLLNSVLDPVVGALSDRTRSRFGRRRPWIAGGGVLFLGGGALLFFPSDGAGTAWLLAGLAAYYTGLSLISTPLLAWSGEVAAGYHDRTRAASTFTLLQSVALVAALGLAAIAQKVQPGDGRLQLTLFGALVVASAVPALWLTLTTREEPASIAFDGAVLRTPLSPRAALQSILCNSLLLRVLASDAAVRAGQGIRTALLLFYVTFYLGRPEWAAGLFLFQYAFGMLSAPIWQRIGVKLGKRDAAILAEVLQSLINLGLVLTTPERFWLVLVLAFAQGLTQGSGNIMLRSMVADVADKHRADTGEERAGLYYSVFGLADKIGGALAAGIALPLIAWFGFDPQSATNAPQALNGLLLVFALGPALAHAISAAAISGFSLDAQQHDAIRRHLDTAADPALQPAE</sequence>
<feature type="transmembrane region" description="Helical" evidence="2">
    <location>
        <begin position="364"/>
        <end position="389"/>
    </location>
</feature>
<proteinExistence type="inferred from homology"/>
<dbReference type="Gene3D" id="1.20.1250.20">
    <property type="entry name" value="MFS general substrate transporter like domains"/>
    <property type="match status" value="2"/>
</dbReference>
<dbReference type="GO" id="GO:0015293">
    <property type="term" value="F:symporter activity"/>
    <property type="evidence" value="ECO:0007669"/>
    <property type="project" value="InterPro"/>
</dbReference>
<dbReference type="InterPro" id="IPR036259">
    <property type="entry name" value="MFS_trans_sf"/>
</dbReference>
<keyword evidence="4" id="KW-1185">Reference proteome</keyword>
<feature type="transmembrane region" description="Helical" evidence="2">
    <location>
        <begin position="409"/>
        <end position="433"/>
    </location>
</feature>
<feature type="transmembrane region" description="Helical" evidence="2">
    <location>
        <begin position="322"/>
        <end position="343"/>
    </location>
</feature>
<comment type="similarity">
    <text evidence="1">Belongs to the sodium:galactoside symporter (TC 2.A.2) family.</text>
</comment>
<dbReference type="GO" id="GO:0005886">
    <property type="term" value="C:plasma membrane"/>
    <property type="evidence" value="ECO:0007669"/>
    <property type="project" value="TreeGrafter"/>
</dbReference>
<dbReference type="Pfam" id="PF13347">
    <property type="entry name" value="MFS_2"/>
    <property type="match status" value="1"/>
</dbReference>
<dbReference type="RefSeq" id="WP_011445195.1">
    <property type="nucleotide sequence ID" value="NC_007794.1"/>
</dbReference>
<dbReference type="PANTHER" id="PTHR11328:SF24">
    <property type="entry name" value="MAJOR FACILITATOR SUPERFAMILY (MFS) PROFILE DOMAIN-CONTAINING PROTEIN"/>
    <property type="match status" value="1"/>
</dbReference>
<keyword evidence="2" id="KW-0812">Transmembrane</keyword>
<dbReference type="KEGG" id="nar:Saro_1545"/>
<dbReference type="Proteomes" id="UP000009134">
    <property type="component" value="Chromosome"/>
</dbReference>
<dbReference type="AlphaFoldDB" id="Q2G838"/>
<evidence type="ECO:0000256" key="2">
    <source>
        <dbReference type="SAM" id="Phobius"/>
    </source>
</evidence>
<feature type="transmembrane region" description="Helical" evidence="2">
    <location>
        <begin position="42"/>
        <end position="63"/>
    </location>
</feature>
<feature type="transmembrane region" description="Helical" evidence="2">
    <location>
        <begin position="109"/>
        <end position="134"/>
    </location>
</feature>
<name>Q2G838_NOVAD</name>
<accession>Q2G838</accession>
<keyword evidence="2" id="KW-0472">Membrane</keyword>
<dbReference type="STRING" id="279238.Saro_1545"/>
<gene>
    <name evidence="3" type="ordered locus">Saro_1545</name>
</gene>